<gene>
    <name evidence="3" type="ORF">ACFYWW_24710</name>
</gene>
<dbReference type="CDD" id="cd06257">
    <property type="entry name" value="DnaJ"/>
    <property type="match status" value="1"/>
</dbReference>
<dbReference type="PANTHER" id="PTHR44825">
    <property type="match status" value="1"/>
</dbReference>
<dbReference type="Gene3D" id="1.10.287.110">
    <property type="entry name" value="DnaJ domain"/>
    <property type="match status" value="1"/>
</dbReference>
<proteinExistence type="predicted"/>
<comment type="caution">
    <text evidence="3">The sequence shown here is derived from an EMBL/GenBank/DDBJ whole genome shotgun (WGS) entry which is preliminary data.</text>
</comment>
<keyword evidence="4" id="KW-1185">Reference proteome</keyword>
<evidence type="ECO:0000313" key="4">
    <source>
        <dbReference type="Proteomes" id="UP001601976"/>
    </source>
</evidence>
<dbReference type="PROSITE" id="PS50076">
    <property type="entry name" value="DNAJ_2"/>
    <property type="match status" value="1"/>
</dbReference>
<name>A0ABW6RK24_9ACTN</name>
<dbReference type="PANTHER" id="PTHR44825:SF1">
    <property type="entry name" value="DNAJ HOMOLOG SUBFAMILY C MEMBER 4"/>
    <property type="match status" value="1"/>
</dbReference>
<feature type="compositionally biased region" description="Low complexity" evidence="1">
    <location>
        <begin position="82"/>
        <end position="94"/>
    </location>
</feature>
<sequence length="149" mass="16270">MAGPQSSGRRRDHYAVLGVEPTASAGQITSAYRRLVRALHPDAHPDRPATDSRFADVVVAYGILHDPVRRAAYDSQLGLGGPRRPQGRQVPTGVTVPLTVRVTPRPDPSRRDVPLWAGPTRVRPAYDGPGPPRLNLAADRYLLWQWSAG</sequence>
<dbReference type="EMBL" id="JBIAPK010000008">
    <property type="protein sequence ID" value="MFF3341891.1"/>
    <property type="molecule type" value="Genomic_DNA"/>
</dbReference>
<accession>A0ABW6RK24</accession>
<feature type="domain" description="J" evidence="2">
    <location>
        <begin position="12"/>
        <end position="77"/>
    </location>
</feature>
<evidence type="ECO:0000313" key="3">
    <source>
        <dbReference type="EMBL" id="MFF3341891.1"/>
    </source>
</evidence>
<dbReference type="InterPro" id="IPR001623">
    <property type="entry name" value="DnaJ_domain"/>
</dbReference>
<dbReference type="SMART" id="SM00271">
    <property type="entry name" value="DnaJ"/>
    <property type="match status" value="1"/>
</dbReference>
<evidence type="ECO:0000256" key="1">
    <source>
        <dbReference type="SAM" id="MobiDB-lite"/>
    </source>
</evidence>
<dbReference type="InterPro" id="IPR052763">
    <property type="entry name" value="DnaJ_C4"/>
</dbReference>
<dbReference type="RefSeq" id="WP_387896856.1">
    <property type="nucleotide sequence ID" value="NZ_JBIAPK010000008.1"/>
</dbReference>
<dbReference type="SUPFAM" id="SSF46565">
    <property type="entry name" value="Chaperone J-domain"/>
    <property type="match status" value="1"/>
</dbReference>
<dbReference type="InterPro" id="IPR036869">
    <property type="entry name" value="J_dom_sf"/>
</dbReference>
<dbReference type="PRINTS" id="PR00625">
    <property type="entry name" value="JDOMAIN"/>
</dbReference>
<reference evidence="3 4" key="1">
    <citation type="submission" date="2024-10" db="EMBL/GenBank/DDBJ databases">
        <title>The Natural Products Discovery Center: Release of the First 8490 Sequenced Strains for Exploring Actinobacteria Biosynthetic Diversity.</title>
        <authorList>
            <person name="Kalkreuter E."/>
            <person name="Kautsar S.A."/>
            <person name="Yang D."/>
            <person name="Bader C.D."/>
            <person name="Teijaro C.N."/>
            <person name="Fluegel L."/>
            <person name="Davis C.M."/>
            <person name="Simpson J.R."/>
            <person name="Lauterbach L."/>
            <person name="Steele A.D."/>
            <person name="Gui C."/>
            <person name="Meng S."/>
            <person name="Li G."/>
            <person name="Viehrig K."/>
            <person name="Ye F."/>
            <person name="Su P."/>
            <person name="Kiefer A.F."/>
            <person name="Nichols A."/>
            <person name="Cepeda A.J."/>
            <person name="Yan W."/>
            <person name="Fan B."/>
            <person name="Jiang Y."/>
            <person name="Adhikari A."/>
            <person name="Zheng C.-J."/>
            <person name="Schuster L."/>
            <person name="Cowan T.M."/>
            <person name="Smanski M.J."/>
            <person name="Chevrette M.G."/>
            <person name="De Carvalho L.P.S."/>
            <person name="Shen B."/>
        </authorList>
    </citation>
    <scope>NUCLEOTIDE SEQUENCE [LARGE SCALE GENOMIC DNA]</scope>
    <source>
        <strain evidence="3 4">NPDC003029</strain>
    </source>
</reference>
<feature type="region of interest" description="Disordered" evidence="1">
    <location>
        <begin position="75"/>
        <end position="94"/>
    </location>
</feature>
<protein>
    <submittedName>
        <fullName evidence="3">J domain-containing protein</fullName>
    </submittedName>
</protein>
<evidence type="ECO:0000259" key="2">
    <source>
        <dbReference type="PROSITE" id="PS50076"/>
    </source>
</evidence>
<dbReference type="Pfam" id="PF00226">
    <property type="entry name" value="DnaJ"/>
    <property type="match status" value="1"/>
</dbReference>
<dbReference type="Proteomes" id="UP001601976">
    <property type="component" value="Unassembled WGS sequence"/>
</dbReference>
<organism evidence="3 4">
    <name type="scientific">Streptomyces flavidovirens</name>
    <dbReference type="NCBI Taxonomy" id="67298"/>
    <lineage>
        <taxon>Bacteria</taxon>
        <taxon>Bacillati</taxon>
        <taxon>Actinomycetota</taxon>
        <taxon>Actinomycetes</taxon>
        <taxon>Kitasatosporales</taxon>
        <taxon>Streptomycetaceae</taxon>
        <taxon>Streptomyces</taxon>
    </lineage>
</organism>